<protein>
    <submittedName>
        <fullName evidence="1">Uncharacterized protein</fullName>
    </submittedName>
</protein>
<sequence>MQLKPHEGVFSISKWAVPLGDWLFLVGERIGNDSQNVRLSGVVLTRDEVDPA</sequence>
<organism evidence="1 2">
    <name type="scientific">Arthrobacter parietis</name>
    <dbReference type="NCBI Taxonomy" id="271434"/>
    <lineage>
        <taxon>Bacteria</taxon>
        <taxon>Bacillati</taxon>
        <taxon>Actinomycetota</taxon>
        <taxon>Actinomycetes</taxon>
        <taxon>Micrococcales</taxon>
        <taxon>Micrococcaceae</taxon>
        <taxon>Arthrobacter</taxon>
    </lineage>
</organism>
<accession>A0ABP5MKM5</accession>
<proteinExistence type="predicted"/>
<reference evidence="2" key="1">
    <citation type="journal article" date="2019" name="Int. J. Syst. Evol. Microbiol.">
        <title>The Global Catalogue of Microorganisms (GCM) 10K type strain sequencing project: providing services to taxonomists for standard genome sequencing and annotation.</title>
        <authorList>
            <consortium name="The Broad Institute Genomics Platform"/>
            <consortium name="The Broad Institute Genome Sequencing Center for Infectious Disease"/>
            <person name="Wu L."/>
            <person name="Ma J."/>
        </authorList>
    </citation>
    <scope>NUCLEOTIDE SEQUENCE [LARGE SCALE GENOMIC DNA]</scope>
    <source>
        <strain evidence="2">JCM 14917</strain>
    </source>
</reference>
<dbReference type="Proteomes" id="UP001500974">
    <property type="component" value="Unassembled WGS sequence"/>
</dbReference>
<evidence type="ECO:0000313" key="2">
    <source>
        <dbReference type="Proteomes" id="UP001500974"/>
    </source>
</evidence>
<gene>
    <name evidence="1" type="ORF">GCM10009784_07990</name>
</gene>
<evidence type="ECO:0000313" key="1">
    <source>
        <dbReference type="EMBL" id="GAA2173491.1"/>
    </source>
</evidence>
<name>A0ABP5MKM5_9MICC</name>
<dbReference type="EMBL" id="BAAAON010000001">
    <property type="protein sequence ID" value="GAA2173491.1"/>
    <property type="molecule type" value="Genomic_DNA"/>
</dbReference>
<comment type="caution">
    <text evidence="1">The sequence shown here is derived from an EMBL/GenBank/DDBJ whole genome shotgun (WGS) entry which is preliminary data.</text>
</comment>
<keyword evidence="2" id="KW-1185">Reference proteome</keyword>